<dbReference type="CDD" id="cd07560">
    <property type="entry name" value="Peptidase_S41_CPP"/>
    <property type="match status" value="1"/>
</dbReference>
<dbReference type="InterPro" id="IPR005151">
    <property type="entry name" value="Tail-specific_protease"/>
</dbReference>
<keyword evidence="6" id="KW-1133">Transmembrane helix</keyword>
<evidence type="ECO:0000256" key="4">
    <source>
        <dbReference type="ARBA" id="ARBA00022825"/>
    </source>
</evidence>
<protein>
    <submittedName>
        <fullName evidence="8">Peptidase S41</fullName>
    </submittedName>
</protein>
<dbReference type="SUPFAM" id="SSF50156">
    <property type="entry name" value="PDZ domain-like"/>
    <property type="match status" value="1"/>
</dbReference>
<keyword evidence="9" id="KW-1185">Reference proteome</keyword>
<keyword evidence="6" id="KW-0812">Transmembrane</keyword>
<keyword evidence="3" id="KW-0378">Hydrolase</keyword>
<feature type="transmembrane region" description="Helical" evidence="6">
    <location>
        <begin position="40"/>
        <end position="60"/>
    </location>
</feature>
<organism evidence="8 9">
    <name type="scientific">Streptomyces nigrescens</name>
    <dbReference type="NCBI Taxonomy" id="1920"/>
    <lineage>
        <taxon>Bacteria</taxon>
        <taxon>Bacillati</taxon>
        <taxon>Actinomycetota</taxon>
        <taxon>Actinomycetes</taxon>
        <taxon>Kitasatosporales</taxon>
        <taxon>Streptomycetaceae</taxon>
        <taxon>Streptomyces</taxon>
    </lineage>
</organism>
<evidence type="ECO:0000256" key="5">
    <source>
        <dbReference type="SAM" id="MobiDB-lite"/>
    </source>
</evidence>
<evidence type="ECO:0000256" key="6">
    <source>
        <dbReference type="SAM" id="Phobius"/>
    </source>
</evidence>
<evidence type="ECO:0000313" key="8">
    <source>
        <dbReference type="EMBL" id="BDM66925.1"/>
    </source>
</evidence>
<dbReference type="InterPro" id="IPR041489">
    <property type="entry name" value="PDZ_6"/>
</dbReference>
<dbReference type="SUPFAM" id="SSF52096">
    <property type="entry name" value="ClpP/crotonase"/>
    <property type="match status" value="1"/>
</dbReference>
<dbReference type="SMART" id="SM00245">
    <property type="entry name" value="TSPc"/>
    <property type="match status" value="1"/>
</dbReference>
<dbReference type="InterPro" id="IPR001478">
    <property type="entry name" value="PDZ"/>
</dbReference>
<dbReference type="Pfam" id="PF17820">
    <property type="entry name" value="PDZ_6"/>
    <property type="match status" value="1"/>
</dbReference>
<evidence type="ECO:0000313" key="9">
    <source>
        <dbReference type="Proteomes" id="UP001059597"/>
    </source>
</evidence>
<dbReference type="Gene3D" id="3.30.750.44">
    <property type="match status" value="1"/>
</dbReference>
<dbReference type="InterPro" id="IPR029045">
    <property type="entry name" value="ClpP/crotonase-like_dom_sf"/>
</dbReference>
<dbReference type="EMBL" id="AP026073">
    <property type="protein sequence ID" value="BDM66925.1"/>
    <property type="molecule type" value="Genomic_DNA"/>
</dbReference>
<keyword evidence="2" id="KW-0645">Protease</keyword>
<dbReference type="PANTHER" id="PTHR32060:SF30">
    <property type="entry name" value="CARBOXY-TERMINAL PROCESSING PROTEASE CTPA"/>
    <property type="match status" value="1"/>
</dbReference>
<reference evidence="8" key="1">
    <citation type="submission" date="2022-06" db="EMBL/GenBank/DDBJ databases">
        <title>Complete genome sequence of Streptomyces nigrescens HEK616.</title>
        <authorList>
            <person name="Asamizu S."/>
            <person name="Onaka H."/>
        </authorList>
    </citation>
    <scope>NUCLEOTIDE SEQUENCE</scope>
    <source>
        <strain evidence="8">HEK616</strain>
    </source>
</reference>
<dbReference type="InterPro" id="IPR004447">
    <property type="entry name" value="Peptidase_S41A"/>
</dbReference>
<name>A0ABM7ZKJ1_STRNI</name>
<evidence type="ECO:0000259" key="7">
    <source>
        <dbReference type="PROSITE" id="PS50106"/>
    </source>
</evidence>
<keyword evidence="4" id="KW-0720">Serine protease</keyword>
<dbReference type="PROSITE" id="PS50106">
    <property type="entry name" value="PDZ"/>
    <property type="match status" value="1"/>
</dbReference>
<evidence type="ECO:0000256" key="3">
    <source>
        <dbReference type="ARBA" id="ARBA00022801"/>
    </source>
</evidence>
<dbReference type="InterPro" id="IPR036034">
    <property type="entry name" value="PDZ_sf"/>
</dbReference>
<feature type="region of interest" description="Disordered" evidence="5">
    <location>
        <begin position="1"/>
        <end position="27"/>
    </location>
</feature>
<evidence type="ECO:0000256" key="2">
    <source>
        <dbReference type="ARBA" id="ARBA00022670"/>
    </source>
</evidence>
<proteinExistence type="inferred from homology"/>
<feature type="domain" description="PDZ" evidence="7">
    <location>
        <begin position="159"/>
        <end position="200"/>
    </location>
</feature>
<gene>
    <name evidence="8" type="ORF">HEK616_04120</name>
</gene>
<dbReference type="Pfam" id="PF03572">
    <property type="entry name" value="Peptidase_S41"/>
    <property type="match status" value="1"/>
</dbReference>
<dbReference type="PANTHER" id="PTHR32060">
    <property type="entry name" value="TAIL-SPECIFIC PROTEASE"/>
    <property type="match status" value="1"/>
</dbReference>
<dbReference type="Gene3D" id="2.30.42.10">
    <property type="match status" value="1"/>
</dbReference>
<dbReference type="SMART" id="SM00228">
    <property type="entry name" value="PDZ"/>
    <property type="match status" value="1"/>
</dbReference>
<keyword evidence="6" id="KW-0472">Membrane</keyword>
<dbReference type="Proteomes" id="UP001059597">
    <property type="component" value="Chromosome"/>
</dbReference>
<comment type="similarity">
    <text evidence="1">Belongs to the peptidase S41A family.</text>
</comment>
<evidence type="ECO:0000256" key="1">
    <source>
        <dbReference type="ARBA" id="ARBA00009179"/>
    </source>
</evidence>
<dbReference type="Gene3D" id="3.90.226.10">
    <property type="entry name" value="2-enoyl-CoA Hydratase, Chain A, domain 1"/>
    <property type="match status" value="1"/>
</dbReference>
<sequence length="430" mass="44803">MSFAKGRRTVNSPYGALSSPRLTGMSGPCSYDRPRRYRRGAALTLFLAGVLATGAVTGTWSDEAEGAVGHGIPKRAASGARPPEAATADRAAVERAATEAIEDGKSGSQAAAEVVSRSGDRWSTIYTEGEFEDFQQQLDGAYVGVGLWVRQLAGGRTEVSRVQPGGPAARAGIAVHDRLRAIDGRTTQGQPVTETVARLRGNAPNGSRTPAAGAGTPVRLDLQRGTRRWSLTLHRIRLRTRNVTVDRPAGPHGPTRVKITSFARGTGAAVRRAVRGASPHGGVLLDLRGNTGGLVTESVATASAFLDGGLVATYDVRGSQRALYARRGGNTRLPLVVLVDGGTMSAAELLAGALQDRGRAIVVGSPTFGKGSVQMPSRLPDGSVAELTVGHYRTPSGRTVDDAGLTPDLVVEDHAERRARTVLSGLGAGT</sequence>
<accession>A0ABM7ZKJ1</accession>